<name>A0A4Z1K5Q3_9HELO</name>
<sequence>MEGSENEDPNTVVVTGEVKGAEMGAHNANKSFEKSVEIQQKFTEGATNSATLPEDDPDAFNTIVSASIVF</sequence>
<dbReference type="AlphaFoldDB" id="A0A4Z1K5Q3"/>
<reference evidence="1 2" key="1">
    <citation type="submission" date="2017-12" db="EMBL/GenBank/DDBJ databases">
        <title>Comparative genomics of Botrytis spp.</title>
        <authorList>
            <person name="Valero-Jimenez C.A."/>
            <person name="Tapia P."/>
            <person name="Veloso J."/>
            <person name="Silva-Moreno E."/>
            <person name="Staats M."/>
            <person name="Valdes J.H."/>
            <person name="Van Kan J.A.L."/>
        </authorList>
    </citation>
    <scope>NUCLEOTIDE SEQUENCE [LARGE SCALE GENOMIC DNA]</scope>
    <source>
        <strain evidence="1 2">MUCL3349</strain>
    </source>
</reference>
<evidence type="ECO:0000313" key="1">
    <source>
        <dbReference type="EMBL" id="TGO81479.1"/>
    </source>
</evidence>
<organism evidence="1 2">
    <name type="scientific">Botrytis porri</name>
    <dbReference type="NCBI Taxonomy" id="87229"/>
    <lineage>
        <taxon>Eukaryota</taxon>
        <taxon>Fungi</taxon>
        <taxon>Dikarya</taxon>
        <taxon>Ascomycota</taxon>
        <taxon>Pezizomycotina</taxon>
        <taxon>Leotiomycetes</taxon>
        <taxon>Helotiales</taxon>
        <taxon>Sclerotiniaceae</taxon>
        <taxon>Botrytis</taxon>
    </lineage>
</organism>
<proteinExistence type="predicted"/>
<keyword evidence="2" id="KW-1185">Reference proteome</keyword>
<dbReference type="Proteomes" id="UP000297280">
    <property type="component" value="Unassembled WGS sequence"/>
</dbReference>
<protein>
    <submittedName>
        <fullName evidence="1">Uncharacterized protein</fullName>
    </submittedName>
</protein>
<comment type="caution">
    <text evidence="1">The sequence shown here is derived from an EMBL/GenBank/DDBJ whole genome shotgun (WGS) entry which is preliminary data.</text>
</comment>
<gene>
    <name evidence="1" type="ORF">BPOR_1137g00020</name>
</gene>
<dbReference type="EMBL" id="PQXO01001130">
    <property type="protein sequence ID" value="TGO81479.1"/>
    <property type="molecule type" value="Genomic_DNA"/>
</dbReference>
<accession>A0A4Z1K5Q3</accession>
<evidence type="ECO:0000313" key="2">
    <source>
        <dbReference type="Proteomes" id="UP000297280"/>
    </source>
</evidence>